<dbReference type="GO" id="GO:0010181">
    <property type="term" value="F:FMN binding"/>
    <property type="evidence" value="ECO:0007669"/>
    <property type="project" value="InterPro"/>
</dbReference>
<dbReference type="RefSeq" id="WP_143893754.1">
    <property type="nucleotide sequence ID" value="NZ_CP041666.1"/>
</dbReference>
<keyword evidence="1" id="KW-0560">Oxidoreductase</keyword>
<name>A0A516KFX9_9BACI</name>
<gene>
    <name evidence="3" type="ORF">FN924_09045</name>
</gene>
<dbReference type="SMART" id="SM00903">
    <property type="entry name" value="Flavin_Reduct"/>
    <property type="match status" value="1"/>
</dbReference>
<dbReference type="Pfam" id="PF01613">
    <property type="entry name" value="Flavin_Reduct"/>
    <property type="match status" value="1"/>
</dbReference>
<organism evidence="3 4">
    <name type="scientific">Radiobacillus deserti</name>
    <dbReference type="NCBI Taxonomy" id="2594883"/>
    <lineage>
        <taxon>Bacteria</taxon>
        <taxon>Bacillati</taxon>
        <taxon>Bacillota</taxon>
        <taxon>Bacilli</taxon>
        <taxon>Bacillales</taxon>
        <taxon>Bacillaceae</taxon>
        <taxon>Radiobacillus</taxon>
    </lineage>
</organism>
<dbReference type="KEGG" id="aqt:FN924_09045"/>
<evidence type="ECO:0000313" key="3">
    <source>
        <dbReference type="EMBL" id="QDP40307.1"/>
    </source>
</evidence>
<dbReference type="SUPFAM" id="SSF50475">
    <property type="entry name" value="FMN-binding split barrel"/>
    <property type="match status" value="1"/>
</dbReference>
<evidence type="ECO:0000313" key="4">
    <source>
        <dbReference type="Proteomes" id="UP000315215"/>
    </source>
</evidence>
<dbReference type="InterPro" id="IPR012349">
    <property type="entry name" value="Split_barrel_FMN-bd"/>
</dbReference>
<reference evidence="3 4" key="1">
    <citation type="submission" date="2019-07" db="EMBL/GenBank/DDBJ databases">
        <authorList>
            <person name="Li J."/>
        </authorList>
    </citation>
    <scope>NUCLEOTIDE SEQUENCE [LARGE SCALE GENOMIC DNA]</scope>
    <source>
        <strain evidence="3 4">TKL69</strain>
    </source>
</reference>
<dbReference type="Gene3D" id="2.30.110.10">
    <property type="entry name" value="Electron Transport, Fmn-binding Protein, Chain A"/>
    <property type="match status" value="1"/>
</dbReference>
<dbReference type="GO" id="GO:0042602">
    <property type="term" value="F:riboflavin reductase (NADPH) activity"/>
    <property type="evidence" value="ECO:0007669"/>
    <property type="project" value="TreeGrafter"/>
</dbReference>
<accession>A0A516KFX9</accession>
<feature type="domain" description="Flavin reductase like" evidence="2">
    <location>
        <begin position="10"/>
        <end position="152"/>
    </location>
</feature>
<dbReference type="PANTHER" id="PTHR30466:SF1">
    <property type="entry name" value="FMN REDUCTASE (NADH) RUTF"/>
    <property type="match status" value="1"/>
</dbReference>
<sequence length="156" mass="17614">MNNREFRDAMGKFATGITVITIRDEEQIHGMTVNAFMSVSLEPKLIAISLGNKTRIYQKLTTHSWFGISVLTKKQKSLAKVFARQQDLSEPIDFACIEEVPVLPNSMVMFACKADYTVEAGDHKIVIAEVRDFQINEQENNPILYYSGSYSTLIDS</sequence>
<proteinExistence type="predicted"/>
<protein>
    <submittedName>
        <fullName evidence="3">Flavin reductase</fullName>
    </submittedName>
</protein>
<dbReference type="AlphaFoldDB" id="A0A516KFX9"/>
<dbReference type="Proteomes" id="UP000315215">
    <property type="component" value="Chromosome"/>
</dbReference>
<dbReference type="PANTHER" id="PTHR30466">
    <property type="entry name" value="FLAVIN REDUCTASE"/>
    <property type="match status" value="1"/>
</dbReference>
<dbReference type="InterPro" id="IPR050268">
    <property type="entry name" value="NADH-dep_flavin_reductase"/>
</dbReference>
<dbReference type="InterPro" id="IPR002563">
    <property type="entry name" value="Flavin_Rdtase-like_dom"/>
</dbReference>
<evidence type="ECO:0000256" key="1">
    <source>
        <dbReference type="ARBA" id="ARBA00023002"/>
    </source>
</evidence>
<dbReference type="OrthoDB" id="9792858at2"/>
<dbReference type="EMBL" id="CP041666">
    <property type="protein sequence ID" value="QDP40307.1"/>
    <property type="molecule type" value="Genomic_DNA"/>
</dbReference>
<evidence type="ECO:0000259" key="2">
    <source>
        <dbReference type="SMART" id="SM00903"/>
    </source>
</evidence>
<keyword evidence="4" id="KW-1185">Reference proteome</keyword>